<dbReference type="PANTHER" id="PTHR12431:SF14">
    <property type="entry name" value="LD15323P"/>
    <property type="match status" value="1"/>
</dbReference>
<accession>A0AAV8YXI5</accession>
<evidence type="ECO:0000313" key="2">
    <source>
        <dbReference type="EMBL" id="KAJ8955470.1"/>
    </source>
</evidence>
<protein>
    <recommendedName>
        <fullName evidence="1">PX domain-containing protein</fullName>
    </recommendedName>
</protein>
<dbReference type="GO" id="GO:0035091">
    <property type="term" value="F:phosphatidylinositol binding"/>
    <property type="evidence" value="ECO:0007669"/>
    <property type="project" value="InterPro"/>
</dbReference>
<gene>
    <name evidence="2" type="ORF">NQ318_003570</name>
</gene>
<keyword evidence="3" id="KW-1185">Reference proteome</keyword>
<dbReference type="AlphaFoldDB" id="A0AAV8YXI5"/>
<dbReference type="PROSITE" id="PS50195">
    <property type="entry name" value="PX"/>
    <property type="match status" value="1"/>
</dbReference>
<organism evidence="2 3">
    <name type="scientific">Aromia moschata</name>
    <dbReference type="NCBI Taxonomy" id="1265417"/>
    <lineage>
        <taxon>Eukaryota</taxon>
        <taxon>Metazoa</taxon>
        <taxon>Ecdysozoa</taxon>
        <taxon>Arthropoda</taxon>
        <taxon>Hexapoda</taxon>
        <taxon>Insecta</taxon>
        <taxon>Pterygota</taxon>
        <taxon>Neoptera</taxon>
        <taxon>Endopterygota</taxon>
        <taxon>Coleoptera</taxon>
        <taxon>Polyphaga</taxon>
        <taxon>Cucujiformia</taxon>
        <taxon>Chrysomeloidea</taxon>
        <taxon>Cerambycidae</taxon>
        <taxon>Cerambycinae</taxon>
        <taxon>Callichromatini</taxon>
        <taxon>Aromia</taxon>
    </lineage>
</organism>
<dbReference type="Proteomes" id="UP001162162">
    <property type="component" value="Unassembled WGS sequence"/>
</dbReference>
<comment type="caution">
    <text evidence="2">The sequence shown here is derived from an EMBL/GenBank/DDBJ whole genome shotgun (WGS) entry which is preliminary data.</text>
</comment>
<dbReference type="InterPro" id="IPR036871">
    <property type="entry name" value="PX_dom_sf"/>
</dbReference>
<dbReference type="InterPro" id="IPR001683">
    <property type="entry name" value="PX_dom"/>
</dbReference>
<sequence length="109" mass="12576">MEQKNPKAHLKFAPVDDFKIKLQPPTRVLPSIQQGYNIHINGVFHCTVRYKQLHNLNEQLKKEFGNDSVPPFPPKKLLPLTTSQLEDRRALLEKYIQTVGQDSKLVSSR</sequence>
<dbReference type="GO" id="GO:0006886">
    <property type="term" value="P:intracellular protein transport"/>
    <property type="evidence" value="ECO:0007669"/>
    <property type="project" value="TreeGrafter"/>
</dbReference>
<name>A0AAV8YXI5_9CUCU</name>
<feature type="domain" description="PX" evidence="1">
    <location>
        <begin position="1"/>
        <end position="109"/>
    </location>
</feature>
<reference evidence="2" key="1">
    <citation type="journal article" date="2023" name="Insect Mol. Biol.">
        <title>Genome sequencing provides insights into the evolution of gene families encoding plant cell wall-degrading enzymes in longhorned beetles.</title>
        <authorList>
            <person name="Shin N.R."/>
            <person name="Okamura Y."/>
            <person name="Kirsch R."/>
            <person name="Pauchet Y."/>
        </authorList>
    </citation>
    <scope>NUCLEOTIDE SEQUENCE</scope>
    <source>
        <strain evidence="2">AMC_N1</strain>
    </source>
</reference>
<evidence type="ECO:0000259" key="1">
    <source>
        <dbReference type="PROSITE" id="PS50195"/>
    </source>
</evidence>
<dbReference type="GO" id="GO:0032456">
    <property type="term" value="P:endocytic recycling"/>
    <property type="evidence" value="ECO:0007669"/>
    <property type="project" value="TreeGrafter"/>
</dbReference>
<dbReference type="Pfam" id="PF00787">
    <property type="entry name" value="PX"/>
    <property type="match status" value="1"/>
</dbReference>
<dbReference type="GO" id="GO:0005769">
    <property type="term" value="C:early endosome"/>
    <property type="evidence" value="ECO:0007669"/>
    <property type="project" value="TreeGrafter"/>
</dbReference>
<dbReference type="SUPFAM" id="SSF64268">
    <property type="entry name" value="PX domain"/>
    <property type="match status" value="1"/>
</dbReference>
<proteinExistence type="predicted"/>
<dbReference type="PANTHER" id="PTHR12431">
    <property type="entry name" value="SORTING NEXIN 17 AND 27"/>
    <property type="match status" value="1"/>
</dbReference>
<dbReference type="Gene3D" id="3.30.1520.10">
    <property type="entry name" value="Phox-like domain"/>
    <property type="match status" value="1"/>
</dbReference>
<evidence type="ECO:0000313" key="3">
    <source>
        <dbReference type="Proteomes" id="UP001162162"/>
    </source>
</evidence>
<dbReference type="EMBL" id="JAPWTK010000038">
    <property type="protein sequence ID" value="KAJ8955470.1"/>
    <property type="molecule type" value="Genomic_DNA"/>
</dbReference>